<name>A0A6G0GUM1_PHOVU</name>
<comment type="caution">
    <text evidence="1">The sequence shown here is derived from an EMBL/GenBank/DDBJ whole genome shotgun (WGS) entry which is preliminary data.</text>
</comment>
<evidence type="ECO:0000313" key="1">
    <source>
        <dbReference type="EMBL" id="KAB6457485.1"/>
    </source>
</evidence>
<accession>A0A6G0GUM1</accession>
<dbReference type="EMBL" id="WDBY01000001">
    <property type="protein sequence ID" value="KAB6482004.1"/>
    <property type="molecule type" value="Genomic_DNA"/>
</dbReference>
<proteinExistence type="predicted"/>
<dbReference type="AlphaFoldDB" id="A0A6G0GUM1"/>
<protein>
    <submittedName>
        <fullName evidence="1">Uncharacterized protein</fullName>
    </submittedName>
</protein>
<evidence type="ECO:0000313" key="4">
    <source>
        <dbReference type="Proteomes" id="UP000483142"/>
    </source>
</evidence>
<sequence length="63" mass="6932">MTLPADFPIQRNGGQCRRQTAFHLAARKAAGSLPQFVPNWVFRPLSVGHVCLMALTPSVRQVS</sequence>
<reference evidence="3 4" key="1">
    <citation type="journal article" date="2019" name="Nat. Med.">
        <title>A library of human gut bacterial isolates paired with longitudinal multiomics data enables mechanistic microbiome research.</title>
        <authorList>
            <person name="Poyet M."/>
            <person name="Groussin M."/>
            <person name="Gibbons S.M."/>
            <person name="Avila-Pacheco J."/>
            <person name="Jiang X."/>
            <person name="Kearney S.M."/>
            <person name="Perrotta A.R."/>
            <person name="Berdy B."/>
            <person name="Zhao S."/>
            <person name="Lieberman T.D."/>
            <person name="Swanson P.K."/>
            <person name="Smith M."/>
            <person name="Roesemann S."/>
            <person name="Alexander J.E."/>
            <person name="Rich S.A."/>
            <person name="Livny J."/>
            <person name="Vlamakis H."/>
            <person name="Clish C."/>
            <person name="Bullock K."/>
            <person name="Deik A."/>
            <person name="Scott J."/>
            <person name="Pierce K.A."/>
            <person name="Xavier R.J."/>
            <person name="Alm E.J."/>
        </authorList>
    </citation>
    <scope>NUCLEOTIDE SEQUENCE [LARGE SCALE GENOMIC DNA]</scope>
    <source>
        <strain evidence="2 3">BIOML-A140</strain>
        <strain evidence="1 4">BIOML-A141</strain>
    </source>
</reference>
<dbReference type="EMBL" id="WDBZ01000001">
    <property type="protein sequence ID" value="KAB6457485.1"/>
    <property type="molecule type" value="Genomic_DNA"/>
</dbReference>
<organism evidence="1 4">
    <name type="scientific">Phocaeicola vulgatus</name>
    <name type="common">Bacteroides vulgatus</name>
    <dbReference type="NCBI Taxonomy" id="821"/>
    <lineage>
        <taxon>Bacteria</taxon>
        <taxon>Pseudomonadati</taxon>
        <taxon>Bacteroidota</taxon>
        <taxon>Bacteroidia</taxon>
        <taxon>Bacteroidales</taxon>
        <taxon>Bacteroidaceae</taxon>
        <taxon>Phocaeicola</taxon>
    </lineage>
</organism>
<evidence type="ECO:0000313" key="2">
    <source>
        <dbReference type="EMBL" id="KAB6482004.1"/>
    </source>
</evidence>
<evidence type="ECO:0000313" key="3">
    <source>
        <dbReference type="Proteomes" id="UP000468344"/>
    </source>
</evidence>
<dbReference type="Proteomes" id="UP000483142">
    <property type="component" value="Unassembled WGS sequence"/>
</dbReference>
<gene>
    <name evidence="2" type="ORF">GAZ06_00520</name>
    <name evidence="1" type="ORF">GAZ09_00520</name>
</gene>
<dbReference type="Proteomes" id="UP000468344">
    <property type="component" value="Unassembled WGS sequence"/>
</dbReference>